<dbReference type="Pfam" id="PF06296">
    <property type="entry name" value="RelE"/>
    <property type="match status" value="1"/>
</dbReference>
<name>A0A1J5R8A5_9ZZZZ</name>
<dbReference type="PIRSF" id="PIRSF018634">
    <property type="entry name" value="UCP018634"/>
    <property type="match status" value="1"/>
</dbReference>
<organism evidence="1">
    <name type="scientific">mine drainage metagenome</name>
    <dbReference type="NCBI Taxonomy" id="410659"/>
    <lineage>
        <taxon>unclassified sequences</taxon>
        <taxon>metagenomes</taxon>
        <taxon>ecological metagenomes</taxon>
    </lineage>
</organism>
<dbReference type="AlphaFoldDB" id="A0A1J5R8A5"/>
<evidence type="ECO:0008006" key="2">
    <source>
        <dbReference type="Google" id="ProtNLM"/>
    </source>
</evidence>
<protein>
    <recommendedName>
        <fullName evidence="2">Addiction module toxin RelE</fullName>
    </recommendedName>
</protein>
<gene>
    <name evidence="1" type="ORF">GALL_258500</name>
</gene>
<proteinExistence type="predicted"/>
<reference evidence="1" key="1">
    <citation type="submission" date="2016-10" db="EMBL/GenBank/DDBJ databases">
        <title>Sequence of Gallionella enrichment culture.</title>
        <authorList>
            <person name="Poehlein A."/>
            <person name="Muehling M."/>
            <person name="Daniel R."/>
        </authorList>
    </citation>
    <scope>NUCLEOTIDE SEQUENCE</scope>
</reference>
<accession>A0A1J5R8A5</accession>
<dbReference type="InterPro" id="IPR009387">
    <property type="entry name" value="HigB-2"/>
</dbReference>
<dbReference type="EMBL" id="MLJW01000237">
    <property type="protein sequence ID" value="OIQ92254.1"/>
    <property type="molecule type" value="Genomic_DNA"/>
</dbReference>
<comment type="caution">
    <text evidence="1">The sequence shown here is derived from an EMBL/GenBank/DDBJ whole genome shotgun (WGS) entry which is preliminary data.</text>
</comment>
<evidence type="ECO:0000313" key="1">
    <source>
        <dbReference type="EMBL" id="OIQ92254.1"/>
    </source>
</evidence>
<sequence length="133" mass="15107">MVKKSPKTAVMKPAHSGRTFKTVWFAKEARKAKIPDEDLCRAIKQVMQGQADDLGGGVFKKRLNDNMHRSIILAKAGKHWIYAYLYAKKDRENITQEELAGFKKLAKDYASAGEDKIAALLRDEELEEICHED</sequence>